<keyword evidence="2" id="KW-0472">Membrane</keyword>
<evidence type="ECO:0000313" key="4">
    <source>
        <dbReference type="Proteomes" id="UP001058003"/>
    </source>
</evidence>
<feature type="transmembrane region" description="Helical" evidence="2">
    <location>
        <begin position="297"/>
        <end position="316"/>
    </location>
</feature>
<dbReference type="KEGG" id="daur:Daura_46440"/>
<feature type="region of interest" description="Disordered" evidence="1">
    <location>
        <begin position="192"/>
        <end position="218"/>
    </location>
</feature>
<dbReference type="EMBL" id="CP073767">
    <property type="protein sequence ID" value="UWZ53859.1"/>
    <property type="molecule type" value="Genomic_DNA"/>
</dbReference>
<dbReference type="AlphaFoldDB" id="A0A9Q9MEZ7"/>
<reference evidence="3" key="1">
    <citation type="submission" date="2021-04" db="EMBL/GenBank/DDBJ databases">
        <title>Dactylosporangium aurantiacum NRRL B-8018 full assembly.</title>
        <authorList>
            <person name="Hartkoorn R.C."/>
            <person name="Beaudoing E."/>
            <person name="Hot D."/>
        </authorList>
    </citation>
    <scope>NUCLEOTIDE SEQUENCE</scope>
    <source>
        <strain evidence="3">NRRL B-8018</strain>
    </source>
</reference>
<dbReference type="RefSeq" id="WP_033367653.1">
    <property type="nucleotide sequence ID" value="NZ_CP073767.1"/>
</dbReference>
<proteinExistence type="predicted"/>
<feature type="transmembrane region" description="Helical" evidence="2">
    <location>
        <begin position="262"/>
        <end position="285"/>
    </location>
</feature>
<accession>A0A9Q9MEZ7</accession>
<dbReference type="OrthoDB" id="3685088at2"/>
<evidence type="ECO:0000256" key="1">
    <source>
        <dbReference type="SAM" id="MobiDB-lite"/>
    </source>
</evidence>
<feature type="transmembrane region" description="Helical" evidence="2">
    <location>
        <begin position="223"/>
        <end position="242"/>
    </location>
</feature>
<gene>
    <name evidence="3" type="ORF">Daura_46440</name>
</gene>
<keyword evidence="2" id="KW-0812">Transmembrane</keyword>
<evidence type="ECO:0000313" key="3">
    <source>
        <dbReference type="EMBL" id="UWZ53859.1"/>
    </source>
</evidence>
<keyword evidence="4" id="KW-1185">Reference proteome</keyword>
<organism evidence="3 4">
    <name type="scientific">Dactylosporangium aurantiacum</name>
    <dbReference type="NCBI Taxonomy" id="35754"/>
    <lineage>
        <taxon>Bacteria</taxon>
        <taxon>Bacillati</taxon>
        <taxon>Actinomycetota</taxon>
        <taxon>Actinomycetes</taxon>
        <taxon>Micromonosporales</taxon>
        <taxon>Micromonosporaceae</taxon>
        <taxon>Dactylosporangium</taxon>
    </lineage>
</organism>
<evidence type="ECO:0000256" key="2">
    <source>
        <dbReference type="SAM" id="Phobius"/>
    </source>
</evidence>
<sequence length="358" mass="38057">MTTATAPSAYPPPIEALMPRARALADQLGDLPSRNALMKEFKIGAPKANTIREALTSERTTATTPVETWTLRDQVRKVLDQHASDDDPRDSLALAALVGDVLDLNDTERRTAINHVRVWKHERAASARTLHVVPDLEPDTDMPDPAAPAEAPPVAEAIETPPQATGDGHPDTNITMTDADGLRAAMVKNGRHVPTHGEMSPAAPHAETPASTEPDRARRPRSWPVWVLALPAFVAIWSGWVGLGELTGFGVIHPLPGIADGFSINTAITLPIGVETYAAYALAVWLSSAYGASVRRFARWSAIGSLIFGAAGQVAYHLLTAAGVTSAPWWITTAVACLPVAVLGMGAALAHLIHANRD</sequence>
<protein>
    <submittedName>
        <fullName evidence="3">ABC transporter permease</fullName>
    </submittedName>
</protein>
<dbReference type="Proteomes" id="UP001058003">
    <property type="component" value="Chromosome"/>
</dbReference>
<feature type="transmembrane region" description="Helical" evidence="2">
    <location>
        <begin position="328"/>
        <end position="353"/>
    </location>
</feature>
<keyword evidence="2" id="KW-1133">Transmembrane helix</keyword>
<name>A0A9Q9MEZ7_9ACTN</name>